<dbReference type="InterPro" id="IPR036388">
    <property type="entry name" value="WH-like_DNA-bd_sf"/>
</dbReference>
<dbReference type="PANTHER" id="PTHR30537:SF5">
    <property type="entry name" value="HTH-TYPE TRANSCRIPTIONAL ACTIVATOR TTDR-RELATED"/>
    <property type="match status" value="1"/>
</dbReference>
<feature type="domain" description="HTH lysR-type" evidence="5">
    <location>
        <begin position="11"/>
        <end position="62"/>
    </location>
</feature>
<dbReference type="HOGENOM" id="CLU_039613_16_0_5"/>
<dbReference type="EMBL" id="CP000489">
    <property type="protein sequence ID" value="ABL68323.1"/>
    <property type="molecule type" value="Genomic_DNA"/>
</dbReference>
<protein>
    <submittedName>
        <fullName evidence="6">Transcriptional regulator, LysR family</fullName>
    </submittedName>
</protein>
<dbReference type="InterPro" id="IPR058163">
    <property type="entry name" value="LysR-type_TF_proteobact-type"/>
</dbReference>
<dbReference type="PANTHER" id="PTHR30537">
    <property type="entry name" value="HTH-TYPE TRANSCRIPTIONAL REGULATOR"/>
    <property type="match status" value="1"/>
</dbReference>
<gene>
    <name evidence="6" type="ordered locus">Pden_0209</name>
</gene>
<dbReference type="Pfam" id="PF00126">
    <property type="entry name" value="HTH_1"/>
    <property type="match status" value="1"/>
</dbReference>
<dbReference type="InterPro" id="IPR000847">
    <property type="entry name" value="LysR_HTH_N"/>
</dbReference>
<dbReference type="InterPro" id="IPR005119">
    <property type="entry name" value="LysR_subst-bd"/>
</dbReference>
<dbReference type="FunFam" id="1.10.10.10:FF:000001">
    <property type="entry name" value="LysR family transcriptional regulator"/>
    <property type="match status" value="1"/>
</dbReference>
<sequence>MMPASHLSGVHAFVETAHHLSFTGAAESLGMTKSAVGKSVSRLEARLGVKLIHRSTRRLVLTQDGEAYLAAARRALEEIEAAEASLSSNHREIAGRLRIDAPAAWGRRVLLPILTEVALAQPGLRLSLSLTDRIIDPVAEQVDLVIRFGETADTADLISRKLAEQRAPLVAAPAYLARCGVPAQPEDLLRHCCVTGISREMPIGFRIARPGCAPQRLRVAPAHEIGDGSAVVEAAIAGLGIAQMPLSLVADALSDGRLVEVLPEFGTVPVGIFALWPRTRHLLARVRHVVDLLAAKGQAGAL</sequence>
<name>A1AYH9_PARDP</name>
<dbReference type="eggNOG" id="COG0583">
    <property type="taxonomic scope" value="Bacteria"/>
</dbReference>
<dbReference type="EnsemblBacteria" id="ABL68323">
    <property type="protein sequence ID" value="ABL68323"/>
    <property type="gene ID" value="Pden_0209"/>
</dbReference>
<comment type="similarity">
    <text evidence="1">Belongs to the LysR transcriptional regulatory family.</text>
</comment>
<dbReference type="Gene3D" id="3.40.190.290">
    <property type="match status" value="1"/>
</dbReference>
<dbReference type="InterPro" id="IPR036390">
    <property type="entry name" value="WH_DNA-bd_sf"/>
</dbReference>
<dbReference type="AlphaFoldDB" id="A1AYH9"/>
<evidence type="ECO:0000313" key="7">
    <source>
        <dbReference type="Proteomes" id="UP000000361"/>
    </source>
</evidence>
<keyword evidence="4" id="KW-0804">Transcription</keyword>
<evidence type="ECO:0000256" key="4">
    <source>
        <dbReference type="ARBA" id="ARBA00023163"/>
    </source>
</evidence>
<dbReference type="SUPFAM" id="SSF53850">
    <property type="entry name" value="Periplasmic binding protein-like II"/>
    <property type="match status" value="1"/>
</dbReference>
<accession>A1AYH9</accession>
<dbReference type="Proteomes" id="UP000000361">
    <property type="component" value="Chromosome 1"/>
</dbReference>
<dbReference type="Pfam" id="PF03466">
    <property type="entry name" value="LysR_substrate"/>
    <property type="match status" value="1"/>
</dbReference>
<dbReference type="PRINTS" id="PR00039">
    <property type="entry name" value="HTHLYSR"/>
</dbReference>
<evidence type="ECO:0000259" key="5">
    <source>
        <dbReference type="PROSITE" id="PS50931"/>
    </source>
</evidence>
<evidence type="ECO:0000256" key="3">
    <source>
        <dbReference type="ARBA" id="ARBA00023125"/>
    </source>
</evidence>
<dbReference type="OrthoDB" id="9813056at2"/>
<dbReference type="Gene3D" id="1.10.10.10">
    <property type="entry name" value="Winged helix-like DNA-binding domain superfamily/Winged helix DNA-binding domain"/>
    <property type="match status" value="1"/>
</dbReference>
<proteinExistence type="inferred from homology"/>
<dbReference type="CDD" id="cd08475">
    <property type="entry name" value="PBP2_CrgA_like_6"/>
    <property type="match status" value="1"/>
</dbReference>
<keyword evidence="3" id="KW-0238">DNA-binding</keyword>
<keyword evidence="7" id="KW-1185">Reference proteome</keyword>
<evidence type="ECO:0000256" key="1">
    <source>
        <dbReference type="ARBA" id="ARBA00009437"/>
    </source>
</evidence>
<dbReference type="PROSITE" id="PS50931">
    <property type="entry name" value="HTH_LYSR"/>
    <property type="match status" value="1"/>
</dbReference>
<organism evidence="6 7">
    <name type="scientific">Paracoccus denitrificans (strain Pd 1222)</name>
    <dbReference type="NCBI Taxonomy" id="318586"/>
    <lineage>
        <taxon>Bacteria</taxon>
        <taxon>Pseudomonadati</taxon>
        <taxon>Pseudomonadota</taxon>
        <taxon>Alphaproteobacteria</taxon>
        <taxon>Rhodobacterales</taxon>
        <taxon>Paracoccaceae</taxon>
        <taxon>Paracoccus</taxon>
    </lineage>
</organism>
<dbReference type="KEGG" id="pde:Pden_0209"/>
<dbReference type="SUPFAM" id="SSF46785">
    <property type="entry name" value="Winged helix' DNA-binding domain"/>
    <property type="match status" value="1"/>
</dbReference>
<evidence type="ECO:0000256" key="2">
    <source>
        <dbReference type="ARBA" id="ARBA00023015"/>
    </source>
</evidence>
<dbReference type="GO" id="GO:0003677">
    <property type="term" value="F:DNA binding"/>
    <property type="evidence" value="ECO:0007669"/>
    <property type="project" value="UniProtKB-KW"/>
</dbReference>
<evidence type="ECO:0000313" key="6">
    <source>
        <dbReference type="EMBL" id="ABL68323.1"/>
    </source>
</evidence>
<keyword evidence="2" id="KW-0805">Transcription regulation</keyword>
<dbReference type="STRING" id="318586.Pden_0209"/>
<reference evidence="7" key="1">
    <citation type="submission" date="2006-12" db="EMBL/GenBank/DDBJ databases">
        <title>Complete sequence of chromosome 1 of Paracoccus denitrificans PD1222.</title>
        <authorList>
            <person name="Copeland A."/>
            <person name="Lucas S."/>
            <person name="Lapidus A."/>
            <person name="Barry K."/>
            <person name="Detter J.C."/>
            <person name="Glavina del Rio T."/>
            <person name="Hammon N."/>
            <person name="Israni S."/>
            <person name="Dalin E."/>
            <person name="Tice H."/>
            <person name="Pitluck S."/>
            <person name="Munk A.C."/>
            <person name="Brettin T."/>
            <person name="Bruce D."/>
            <person name="Han C."/>
            <person name="Tapia R."/>
            <person name="Gilna P."/>
            <person name="Schmutz J."/>
            <person name="Larimer F."/>
            <person name="Land M."/>
            <person name="Hauser L."/>
            <person name="Kyrpides N."/>
            <person name="Lykidis A."/>
            <person name="Spiro S."/>
            <person name="Richardson D.J."/>
            <person name="Moir J.W.B."/>
            <person name="Ferguson S.J."/>
            <person name="van Spanning R.J.M."/>
            <person name="Richardson P."/>
        </authorList>
    </citation>
    <scope>NUCLEOTIDE SEQUENCE [LARGE SCALE GENOMIC DNA]</scope>
    <source>
        <strain evidence="7">Pd 1222</strain>
    </source>
</reference>
<dbReference type="GO" id="GO:0003700">
    <property type="term" value="F:DNA-binding transcription factor activity"/>
    <property type="evidence" value="ECO:0007669"/>
    <property type="project" value="InterPro"/>
</dbReference>